<dbReference type="SMART" id="SM00448">
    <property type="entry name" value="REC"/>
    <property type="match status" value="1"/>
</dbReference>
<dbReference type="InterPro" id="IPR018060">
    <property type="entry name" value="HTH_AraC"/>
</dbReference>
<comment type="caution">
    <text evidence="7">The sequence shown here is derived from an EMBL/GenBank/DDBJ whole genome shotgun (WGS) entry which is preliminary data.</text>
</comment>
<dbReference type="SMART" id="SM00342">
    <property type="entry name" value="HTH_ARAC"/>
    <property type="match status" value="1"/>
</dbReference>
<evidence type="ECO:0000259" key="5">
    <source>
        <dbReference type="PROSITE" id="PS01124"/>
    </source>
</evidence>
<evidence type="ECO:0000313" key="7">
    <source>
        <dbReference type="EMBL" id="TBL78672.1"/>
    </source>
</evidence>
<keyword evidence="4" id="KW-0597">Phosphoprotein</keyword>
<dbReference type="Proteomes" id="UP000293142">
    <property type="component" value="Unassembled WGS sequence"/>
</dbReference>
<dbReference type="PANTHER" id="PTHR43280">
    <property type="entry name" value="ARAC-FAMILY TRANSCRIPTIONAL REGULATOR"/>
    <property type="match status" value="1"/>
</dbReference>
<dbReference type="InterPro" id="IPR001789">
    <property type="entry name" value="Sig_transdc_resp-reg_receiver"/>
</dbReference>
<dbReference type="SUPFAM" id="SSF46689">
    <property type="entry name" value="Homeodomain-like"/>
    <property type="match status" value="2"/>
</dbReference>
<dbReference type="PANTHER" id="PTHR43280:SF2">
    <property type="entry name" value="HTH-TYPE TRANSCRIPTIONAL REGULATOR EXSA"/>
    <property type="match status" value="1"/>
</dbReference>
<feature type="domain" description="Response regulatory" evidence="6">
    <location>
        <begin position="5"/>
        <end position="121"/>
    </location>
</feature>
<evidence type="ECO:0000259" key="6">
    <source>
        <dbReference type="PROSITE" id="PS50110"/>
    </source>
</evidence>
<keyword evidence="3" id="KW-0804">Transcription</keyword>
<organism evidence="7 8">
    <name type="scientific">Paenibacillus thalictri</name>
    <dbReference type="NCBI Taxonomy" id="2527873"/>
    <lineage>
        <taxon>Bacteria</taxon>
        <taxon>Bacillati</taxon>
        <taxon>Bacillota</taxon>
        <taxon>Bacilli</taxon>
        <taxon>Bacillales</taxon>
        <taxon>Paenibacillaceae</taxon>
        <taxon>Paenibacillus</taxon>
    </lineage>
</organism>
<dbReference type="GO" id="GO:0043565">
    <property type="term" value="F:sequence-specific DNA binding"/>
    <property type="evidence" value="ECO:0007669"/>
    <property type="project" value="InterPro"/>
</dbReference>
<evidence type="ECO:0000313" key="8">
    <source>
        <dbReference type="Proteomes" id="UP000293142"/>
    </source>
</evidence>
<dbReference type="InterPro" id="IPR009057">
    <property type="entry name" value="Homeodomain-like_sf"/>
</dbReference>
<dbReference type="GO" id="GO:0000160">
    <property type="term" value="P:phosphorelay signal transduction system"/>
    <property type="evidence" value="ECO:0007669"/>
    <property type="project" value="InterPro"/>
</dbReference>
<dbReference type="Gene3D" id="1.10.10.60">
    <property type="entry name" value="Homeodomain-like"/>
    <property type="match status" value="2"/>
</dbReference>
<feature type="modified residue" description="4-aspartylphosphate" evidence="4">
    <location>
        <position position="56"/>
    </location>
</feature>
<dbReference type="EMBL" id="SIRE01000009">
    <property type="protein sequence ID" value="TBL78672.1"/>
    <property type="molecule type" value="Genomic_DNA"/>
</dbReference>
<evidence type="ECO:0000256" key="4">
    <source>
        <dbReference type="PROSITE-ProRule" id="PRU00169"/>
    </source>
</evidence>
<dbReference type="InterPro" id="IPR020449">
    <property type="entry name" value="Tscrpt_reg_AraC-type_HTH"/>
</dbReference>
<dbReference type="Pfam" id="PF00072">
    <property type="entry name" value="Response_reg"/>
    <property type="match status" value="1"/>
</dbReference>
<dbReference type="PROSITE" id="PS50110">
    <property type="entry name" value="RESPONSE_REGULATORY"/>
    <property type="match status" value="1"/>
</dbReference>
<dbReference type="Gene3D" id="3.40.50.2300">
    <property type="match status" value="1"/>
</dbReference>
<dbReference type="AlphaFoldDB" id="A0A4Q9DTI1"/>
<name>A0A4Q9DTI1_9BACL</name>
<protein>
    <submittedName>
        <fullName evidence="7">Response regulator</fullName>
    </submittedName>
</protein>
<sequence>MTEASVLIVDDEIPIRESMRMFPWAEHGFRLAGEARHGREALELIESSAPDILITDIMMPVMDGISLMRKLQEREIGLPVILLTCHKEFDYVREALLLGAKDYLVKGIYRDQELLEALNKARKTIPSAPAAPLKPEKAYRLEVSQAIDYVIQHKTETINLTDVAAQVGLSVNYFGALFRKETGEYFQDYVKRIKLEQAAELLKNSTLKVYEIAEKVGMSNYRYFTEIFCKHFGKSPREYRSS</sequence>
<keyword evidence="1" id="KW-0805">Transcription regulation</keyword>
<dbReference type="RefSeq" id="WP_131014028.1">
    <property type="nucleotide sequence ID" value="NZ_SIRE01000009.1"/>
</dbReference>
<evidence type="ECO:0000256" key="2">
    <source>
        <dbReference type="ARBA" id="ARBA00023125"/>
    </source>
</evidence>
<evidence type="ECO:0000256" key="1">
    <source>
        <dbReference type="ARBA" id="ARBA00023015"/>
    </source>
</evidence>
<gene>
    <name evidence="7" type="ORF">EYB31_14370</name>
</gene>
<keyword evidence="8" id="KW-1185">Reference proteome</keyword>
<dbReference type="PRINTS" id="PR00032">
    <property type="entry name" value="HTHARAC"/>
</dbReference>
<dbReference type="PROSITE" id="PS01124">
    <property type="entry name" value="HTH_ARAC_FAMILY_2"/>
    <property type="match status" value="1"/>
</dbReference>
<feature type="domain" description="HTH araC/xylS-type" evidence="5">
    <location>
        <begin position="144"/>
        <end position="242"/>
    </location>
</feature>
<dbReference type="Pfam" id="PF12833">
    <property type="entry name" value="HTH_18"/>
    <property type="match status" value="1"/>
</dbReference>
<dbReference type="OrthoDB" id="1769137at2"/>
<dbReference type="GO" id="GO:0003700">
    <property type="term" value="F:DNA-binding transcription factor activity"/>
    <property type="evidence" value="ECO:0007669"/>
    <property type="project" value="InterPro"/>
</dbReference>
<evidence type="ECO:0000256" key="3">
    <source>
        <dbReference type="ARBA" id="ARBA00023163"/>
    </source>
</evidence>
<keyword evidence="2" id="KW-0238">DNA-binding</keyword>
<reference evidence="7 8" key="1">
    <citation type="submission" date="2019-02" db="EMBL/GenBank/DDBJ databases">
        <title>Paenibacillus sp. nov., isolated from surface-sterilized tissue of Thalictrum simplex L.</title>
        <authorList>
            <person name="Tuo L."/>
        </authorList>
    </citation>
    <scope>NUCLEOTIDE SEQUENCE [LARGE SCALE GENOMIC DNA]</scope>
    <source>
        <strain evidence="7 8">N2SHLJ1</strain>
    </source>
</reference>
<accession>A0A4Q9DTI1</accession>
<dbReference type="CDD" id="cd17536">
    <property type="entry name" value="REC_YesN-like"/>
    <property type="match status" value="1"/>
</dbReference>
<proteinExistence type="predicted"/>
<dbReference type="SUPFAM" id="SSF52172">
    <property type="entry name" value="CheY-like"/>
    <property type="match status" value="1"/>
</dbReference>
<dbReference type="InterPro" id="IPR011006">
    <property type="entry name" value="CheY-like_superfamily"/>
</dbReference>